<dbReference type="EMBL" id="MHLO01000029">
    <property type="protein sequence ID" value="OGZ11806.1"/>
    <property type="molecule type" value="Genomic_DNA"/>
</dbReference>
<dbReference type="CDD" id="cd00332">
    <property type="entry name" value="PAL-HAL"/>
    <property type="match status" value="1"/>
</dbReference>
<evidence type="ECO:0000313" key="1">
    <source>
        <dbReference type="EMBL" id="OGZ11806.1"/>
    </source>
</evidence>
<dbReference type="Pfam" id="PF00221">
    <property type="entry name" value="Lyase_aromatic"/>
    <property type="match status" value="1"/>
</dbReference>
<comment type="caution">
    <text evidence="1">The sequence shown here is derived from an EMBL/GenBank/DDBJ whole genome shotgun (WGS) entry which is preliminary data.</text>
</comment>
<dbReference type="PANTHER" id="PTHR10362">
    <property type="entry name" value="HISTIDINE AMMONIA-LYASE"/>
    <property type="match status" value="1"/>
</dbReference>
<dbReference type="STRING" id="1798664.A3C93_02495"/>
<dbReference type="GO" id="GO:0016841">
    <property type="term" value="F:ammonia-lyase activity"/>
    <property type="evidence" value="ECO:0007669"/>
    <property type="project" value="InterPro"/>
</dbReference>
<organism evidence="1 2">
    <name type="scientific">Candidatus Lloydbacteria bacterium RIFCSPHIGHO2_02_FULL_54_17</name>
    <dbReference type="NCBI Taxonomy" id="1798664"/>
    <lineage>
        <taxon>Bacteria</taxon>
        <taxon>Candidatus Lloydiibacteriota</taxon>
    </lineage>
</organism>
<dbReference type="InterPro" id="IPR001106">
    <property type="entry name" value="Aromatic_Lyase"/>
</dbReference>
<dbReference type="InterPro" id="IPR022313">
    <property type="entry name" value="Phe/His_NH3-lyase_AS"/>
</dbReference>
<evidence type="ECO:0008006" key="3">
    <source>
        <dbReference type="Google" id="ProtNLM"/>
    </source>
</evidence>
<dbReference type="PROSITE" id="PS00488">
    <property type="entry name" value="PAL_HISTIDASE"/>
    <property type="match status" value="1"/>
</dbReference>
<accession>A0A1G2DDZ3</accession>
<evidence type="ECO:0000313" key="2">
    <source>
        <dbReference type="Proteomes" id="UP000178636"/>
    </source>
</evidence>
<reference evidence="1 2" key="1">
    <citation type="journal article" date="2016" name="Nat. Commun.">
        <title>Thousands of microbial genomes shed light on interconnected biogeochemical processes in an aquifer system.</title>
        <authorList>
            <person name="Anantharaman K."/>
            <person name="Brown C.T."/>
            <person name="Hug L.A."/>
            <person name="Sharon I."/>
            <person name="Castelle C.J."/>
            <person name="Probst A.J."/>
            <person name="Thomas B.C."/>
            <person name="Singh A."/>
            <person name="Wilkins M.J."/>
            <person name="Karaoz U."/>
            <person name="Brodie E.L."/>
            <person name="Williams K.H."/>
            <person name="Hubbard S.S."/>
            <person name="Banfield J.F."/>
        </authorList>
    </citation>
    <scope>NUCLEOTIDE SEQUENCE [LARGE SCALE GENOMIC DNA]</scope>
</reference>
<dbReference type="InterPro" id="IPR024083">
    <property type="entry name" value="Fumarase/histidase_N"/>
</dbReference>
<dbReference type="AlphaFoldDB" id="A0A1G2DDZ3"/>
<gene>
    <name evidence="1" type="ORF">A3C93_02495</name>
</gene>
<dbReference type="Proteomes" id="UP000178636">
    <property type="component" value="Unassembled WGS sequence"/>
</dbReference>
<name>A0A1G2DDZ3_9BACT</name>
<dbReference type="InterPro" id="IPR008948">
    <property type="entry name" value="L-Aspartase-like"/>
</dbReference>
<protein>
    <recommendedName>
        <fullName evidence="3">Histidine ammonia-lyase</fullName>
    </recommendedName>
</protein>
<proteinExistence type="predicted"/>
<sequence length="502" mass="53359">MKTNVPVLRLTVDRFIALAQPDSRMSLPPATVGAINKGAKAVEAIVRNKVPVYGVNTGIGDLCDVYLSGDKLAELQENIIMSHACGGEPYFADDVARGALFLVVNARAKGYSGITVGAIQKLIALFDHGVAPLLPMQGSLGASGDLIPLAHLALPLLGKGDVRVNGKRISAASVLRKLGITHTLLPKEALSLINGTEVTTSQAAFAVYGAERFLAGSVRATAALFEIFGARTSSIDADIHALKPHPGQVAVARDLRKYLRGSALVDRPKAKAQDPYVIRCTPQVDGAILGEIMRTKTTVEIELNSVTDNPLFFVKGGKVKALSGGNFHAQALAFALDGLAIALTAGSKVIERRVERLLNSSLSGLPPFLIFESGTNTGLMIPHYLIAALVAENSVLAHPASIQTLPVSANQEDFVSMAMTSATKAAQILRNCERILAIELLLVAQAMDIMIEQKAVKLSSFSASARGIKETVRRSVQTLKKDRLVSKDIDAILSHLRNGDFL</sequence>
<dbReference type="Gene3D" id="1.20.200.10">
    <property type="entry name" value="Fumarase/aspartase (Central domain)"/>
    <property type="match status" value="1"/>
</dbReference>
<dbReference type="Gene3D" id="1.10.275.10">
    <property type="entry name" value="Fumarase/aspartase (N-terminal domain)"/>
    <property type="match status" value="1"/>
</dbReference>
<dbReference type="SUPFAM" id="SSF48557">
    <property type="entry name" value="L-aspartase-like"/>
    <property type="match status" value="1"/>
</dbReference>